<dbReference type="PANTHER" id="PTHR11697">
    <property type="entry name" value="GENERAL TRANSCRIPTION FACTOR 2-RELATED ZINC FINGER PROTEIN"/>
    <property type="match status" value="1"/>
</dbReference>
<protein>
    <submittedName>
        <fullName evidence="1">Uncharacterized protein</fullName>
    </submittedName>
</protein>
<proteinExistence type="predicted"/>
<accession>A0A9J5WMQ7</accession>
<keyword evidence="2" id="KW-1185">Reference proteome</keyword>
<evidence type="ECO:0000313" key="2">
    <source>
        <dbReference type="Proteomes" id="UP000824120"/>
    </source>
</evidence>
<dbReference type="Proteomes" id="UP000824120">
    <property type="component" value="Chromosome 11"/>
</dbReference>
<evidence type="ECO:0000313" key="1">
    <source>
        <dbReference type="EMBL" id="KAG5576818.1"/>
    </source>
</evidence>
<dbReference type="PANTHER" id="PTHR11697:SF230">
    <property type="entry name" value="ZINC FINGER, MYM DOMAIN CONTAINING 1"/>
    <property type="match status" value="1"/>
</dbReference>
<dbReference type="AlphaFoldDB" id="A0A9J5WMQ7"/>
<gene>
    <name evidence="1" type="ORF">H5410_056952</name>
</gene>
<dbReference type="InterPro" id="IPR055298">
    <property type="entry name" value="AtLOH3-like"/>
</dbReference>
<reference evidence="1 2" key="1">
    <citation type="submission" date="2020-09" db="EMBL/GenBank/DDBJ databases">
        <title>De no assembly of potato wild relative species, Solanum commersonii.</title>
        <authorList>
            <person name="Cho K."/>
        </authorList>
    </citation>
    <scope>NUCLEOTIDE SEQUENCE [LARGE SCALE GENOMIC DNA]</scope>
    <source>
        <strain evidence="1">LZ3.2</strain>
        <tissue evidence="1">Leaf</tissue>
    </source>
</reference>
<organism evidence="1 2">
    <name type="scientific">Solanum commersonii</name>
    <name type="common">Commerson's wild potato</name>
    <name type="synonym">Commerson's nightshade</name>
    <dbReference type="NCBI Taxonomy" id="4109"/>
    <lineage>
        <taxon>Eukaryota</taxon>
        <taxon>Viridiplantae</taxon>
        <taxon>Streptophyta</taxon>
        <taxon>Embryophyta</taxon>
        <taxon>Tracheophyta</taxon>
        <taxon>Spermatophyta</taxon>
        <taxon>Magnoliopsida</taxon>
        <taxon>eudicotyledons</taxon>
        <taxon>Gunneridae</taxon>
        <taxon>Pentapetalae</taxon>
        <taxon>asterids</taxon>
        <taxon>lamiids</taxon>
        <taxon>Solanales</taxon>
        <taxon>Solanaceae</taxon>
        <taxon>Solanoideae</taxon>
        <taxon>Solaneae</taxon>
        <taxon>Solanum</taxon>
    </lineage>
</organism>
<comment type="caution">
    <text evidence="1">The sequence shown here is derived from an EMBL/GenBank/DDBJ whole genome shotgun (WGS) entry which is preliminary data.</text>
</comment>
<dbReference type="OrthoDB" id="6778351at2759"/>
<sequence length="125" mass="14471">MTDVLGISNDLNVSLQKKEQYIANVMILVKVVKRRLQEKVEAFCIKHDISLPNFDDPYANIGRSQRKVLQELNNRFNEVTNDLLNGVSCLNQIDSFSSFDIKKIMRITELYLDDFDVSNMRALEN</sequence>
<dbReference type="EMBL" id="JACXVP010000011">
    <property type="protein sequence ID" value="KAG5576818.1"/>
    <property type="molecule type" value="Genomic_DNA"/>
</dbReference>
<name>A0A9J5WMQ7_SOLCO</name>